<proteinExistence type="predicted"/>
<protein>
    <submittedName>
        <fullName evidence="2">Uncharacterized protein</fullName>
    </submittedName>
</protein>
<evidence type="ECO:0000313" key="3">
    <source>
        <dbReference type="Proteomes" id="UP000403266"/>
    </source>
</evidence>
<name>A0A5N7MQ67_9HYPH</name>
<keyword evidence="3" id="KW-1185">Reference proteome</keyword>
<reference evidence="2 3" key="1">
    <citation type="journal article" date="2019" name="Syst. Appl. Microbiol.">
        <title>Microvirga tunisiensis sp. nov., a root nodule symbiotic bacterium isolated from Lupinus micranthus and L. luteus grown in Northern Tunisia.</title>
        <authorList>
            <person name="Msaddak A."/>
            <person name="Rejili M."/>
            <person name="Duran D."/>
            <person name="Mars M."/>
            <person name="Palacios J.M."/>
            <person name="Ruiz-Argueso T."/>
            <person name="Rey L."/>
            <person name="Imperial J."/>
        </authorList>
    </citation>
    <scope>NUCLEOTIDE SEQUENCE [LARGE SCALE GENOMIC DNA]</scope>
    <source>
        <strain evidence="2 3">Lmie10</strain>
    </source>
</reference>
<dbReference type="Proteomes" id="UP000403266">
    <property type="component" value="Unassembled WGS sequence"/>
</dbReference>
<accession>A0A5N7MQ67</accession>
<dbReference type="EMBL" id="VOSK01000204">
    <property type="protein sequence ID" value="MPR29161.1"/>
    <property type="molecule type" value="Genomic_DNA"/>
</dbReference>
<organism evidence="2 3">
    <name type="scientific">Microvirga tunisiensis</name>
    <dbReference type="NCBI Taxonomy" id="2108360"/>
    <lineage>
        <taxon>Bacteria</taxon>
        <taxon>Pseudomonadati</taxon>
        <taxon>Pseudomonadota</taxon>
        <taxon>Alphaproteobacteria</taxon>
        <taxon>Hyphomicrobiales</taxon>
        <taxon>Methylobacteriaceae</taxon>
        <taxon>Microvirga</taxon>
    </lineage>
</organism>
<gene>
    <name evidence="2" type="ORF">FS320_29685</name>
</gene>
<dbReference type="OrthoDB" id="8021022at2"/>
<sequence length="104" mass="12391">MSWAKKQEQQQEQQEEIMPNKSQQNYRMYSPSLDAMMREILHTLGDINFAAEVELENVDVSAREPKLKEHMMSKVRAAHQERRQPYVDLLETLRRQQHRQSLPA</sequence>
<feature type="region of interest" description="Disordered" evidence="1">
    <location>
        <begin position="1"/>
        <end position="28"/>
    </location>
</feature>
<dbReference type="AlphaFoldDB" id="A0A5N7MQ67"/>
<evidence type="ECO:0000313" key="2">
    <source>
        <dbReference type="EMBL" id="MPR29161.1"/>
    </source>
</evidence>
<dbReference type="RefSeq" id="WP_152715846.1">
    <property type="nucleotide sequence ID" value="NZ_VOSJ01000207.1"/>
</dbReference>
<comment type="caution">
    <text evidence="2">The sequence shown here is derived from an EMBL/GenBank/DDBJ whole genome shotgun (WGS) entry which is preliminary data.</text>
</comment>
<evidence type="ECO:0000256" key="1">
    <source>
        <dbReference type="SAM" id="MobiDB-lite"/>
    </source>
</evidence>